<evidence type="ECO:0000313" key="3">
    <source>
        <dbReference type="Proteomes" id="UP000550260"/>
    </source>
</evidence>
<accession>A0A8E1VQC8</accession>
<evidence type="ECO:0000256" key="1">
    <source>
        <dbReference type="SAM" id="MobiDB-lite"/>
    </source>
</evidence>
<dbReference type="Proteomes" id="UP000550260">
    <property type="component" value="Unassembled WGS sequence"/>
</dbReference>
<reference evidence="2 3" key="1">
    <citation type="submission" date="2020-08" db="EMBL/GenBank/DDBJ databases">
        <title>Amycolatopsis echigonensis JCM 21831.</title>
        <authorList>
            <person name="Tedsree N."/>
            <person name="Kuncharoen N."/>
            <person name="Likhitwitayawuid K."/>
            <person name="Tanasupawat S."/>
        </authorList>
    </citation>
    <scope>NUCLEOTIDE SEQUENCE [LARGE SCALE GENOMIC DNA]</scope>
    <source>
        <strain evidence="2 3">JCM 21831</strain>
    </source>
</reference>
<feature type="region of interest" description="Disordered" evidence="1">
    <location>
        <begin position="25"/>
        <end position="48"/>
    </location>
</feature>
<proteinExistence type="predicted"/>
<organism evidence="2 3">
    <name type="scientific">Amycolatopsis echigonensis</name>
    <dbReference type="NCBI Taxonomy" id="2576905"/>
    <lineage>
        <taxon>Bacteria</taxon>
        <taxon>Bacillati</taxon>
        <taxon>Actinomycetota</taxon>
        <taxon>Actinomycetes</taxon>
        <taxon>Pseudonocardiales</taxon>
        <taxon>Pseudonocardiaceae</taxon>
        <taxon>Amycolatopsis</taxon>
    </lineage>
</organism>
<evidence type="ECO:0000313" key="2">
    <source>
        <dbReference type="EMBL" id="MBB2497570.1"/>
    </source>
</evidence>
<dbReference type="AlphaFoldDB" id="A0A8E1VQC8"/>
<dbReference type="EMBL" id="JACJHR010000001">
    <property type="protein sequence ID" value="MBB2497570.1"/>
    <property type="molecule type" value="Genomic_DNA"/>
</dbReference>
<comment type="caution">
    <text evidence="2">The sequence shown here is derived from an EMBL/GenBank/DDBJ whole genome shotgun (WGS) entry which is preliminary data.</text>
</comment>
<protein>
    <submittedName>
        <fullName evidence="2">Uncharacterized protein</fullName>
    </submittedName>
</protein>
<dbReference type="RefSeq" id="WP_183122567.1">
    <property type="nucleotide sequence ID" value="NZ_JACJHR010000001.1"/>
</dbReference>
<gene>
    <name evidence="2" type="ORF">H5411_00235</name>
</gene>
<name>A0A8E1VQC8_9PSEU</name>
<sequence>MIKKALSAAFETTVTATPRCRILPGEKKEPANASTPGKPVTCEYPASP</sequence>